<keyword evidence="3 6" id="KW-0812">Transmembrane</keyword>
<feature type="transmembrane region" description="Helical" evidence="6">
    <location>
        <begin position="21"/>
        <end position="45"/>
    </location>
</feature>
<dbReference type="InterPro" id="IPR020948">
    <property type="entry name" value="P_starv_induced_PsiE-like"/>
</dbReference>
<evidence type="ECO:0000256" key="2">
    <source>
        <dbReference type="ARBA" id="ARBA00022475"/>
    </source>
</evidence>
<evidence type="ECO:0000256" key="6">
    <source>
        <dbReference type="SAM" id="Phobius"/>
    </source>
</evidence>
<feature type="transmembrane region" description="Helical" evidence="6">
    <location>
        <begin position="89"/>
        <end position="108"/>
    </location>
</feature>
<sequence>MGPINVLTTRIRHTINRLIEWGVSTLYLLTVLFVLAFAAVLARHLMQGLFRAGDPRALLRLLDPLLMLMMLAELLHTIALTLRTRHLPLRPLLALVFIAVLEIVPNFVEFAVSDSCPCLVE</sequence>
<keyword evidence="5 6" id="KW-0472">Membrane</keyword>
<keyword evidence="8" id="KW-1185">Reference proteome</keyword>
<evidence type="ECO:0000256" key="5">
    <source>
        <dbReference type="ARBA" id="ARBA00023136"/>
    </source>
</evidence>
<evidence type="ECO:0000313" key="8">
    <source>
        <dbReference type="Proteomes" id="UP000533476"/>
    </source>
</evidence>
<evidence type="ECO:0000256" key="3">
    <source>
        <dbReference type="ARBA" id="ARBA00022692"/>
    </source>
</evidence>
<reference evidence="7 8" key="1">
    <citation type="submission" date="2020-04" db="EMBL/GenBank/DDBJ databases">
        <authorList>
            <person name="Zhang R."/>
            <person name="Schippers A."/>
        </authorList>
    </citation>
    <scope>NUCLEOTIDE SEQUENCE [LARGE SCALE GENOMIC DNA]</scope>
    <source>
        <strain evidence="7 8">DSM 109850</strain>
    </source>
</reference>
<dbReference type="Pfam" id="PF06146">
    <property type="entry name" value="PsiE"/>
    <property type="match status" value="1"/>
</dbReference>
<dbReference type="GO" id="GO:0005886">
    <property type="term" value="C:plasma membrane"/>
    <property type="evidence" value="ECO:0007669"/>
    <property type="project" value="UniProtKB-SubCell"/>
</dbReference>
<dbReference type="EMBL" id="JABBVZ010000204">
    <property type="protein sequence ID" value="NMP25027.1"/>
    <property type="molecule type" value="Genomic_DNA"/>
</dbReference>
<dbReference type="AlphaFoldDB" id="A0A7Y0L8Q3"/>
<comment type="subcellular location">
    <subcellularLocation>
        <location evidence="1">Cell membrane</location>
        <topology evidence="1">Multi-pass membrane protein</topology>
    </subcellularLocation>
</comment>
<proteinExistence type="predicted"/>
<evidence type="ECO:0000313" key="7">
    <source>
        <dbReference type="EMBL" id="NMP25027.1"/>
    </source>
</evidence>
<dbReference type="RefSeq" id="WP_169103229.1">
    <property type="nucleotide sequence ID" value="NZ_JABBVZ010000204.1"/>
</dbReference>
<name>A0A7Y0L8Q3_9FIRM</name>
<feature type="transmembrane region" description="Helical" evidence="6">
    <location>
        <begin position="65"/>
        <end position="82"/>
    </location>
</feature>
<evidence type="ECO:0000256" key="4">
    <source>
        <dbReference type="ARBA" id="ARBA00022989"/>
    </source>
</evidence>
<dbReference type="Proteomes" id="UP000533476">
    <property type="component" value="Unassembled WGS sequence"/>
</dbReference>
<keyword evidence="4 6" id="KW-1133">Transmembrane helix</keyword>
<keyword evidence="2" id="KW-1003">Cell membrane</keyword>
<accession>A0A7Y0L8Q3</accession>
<evidence type="ECO:0000256" key="1">
    <source>
        <dbReference type="ARBA" id="ARBA00004651"/>
    </source>
</evidence>
<protein>
    <submittedName>
        <fullName evidence="7">Uncharacterized protein</fullName>
    </submittedName>
</protein>
<gene>
    <name evidence="7" type="ORF">HIJ39_22230</name>
</gene>
<comment type="caution">
    <text evidence="7">The sequence shown here is derived from an EMBL/GenBank/DDBJ whole genome shotgun (WGS) entry which is preliminary data.</text>
</comment>
<organism evidence="7 8">
    <name type="scientific">Sulfobacillus harzensis</name>
    <dbReference type="NCBI Taxonomy" id="2729629"/>
    <lineage>
        <taxon>Bacteria</taxon>
        <taxon>Bacillati</taxon>
        <taxon>Bacillota</taxon>
        <taxon>Clostridia</taxon>
        <taxon>Eubacteriales</taxon>
        <taxon>Clostridiales Family XVII. Incertae Sedis</taxon>
        <taxon>Sulfobacillus</taxon>
    </lineage>
</organism>